<feature type="transmembrane region" description="Helical" evidence="6">
    <location>
        <begin position="825"/>
        <end position="847"/>
    </location>
</feature>
<evidence type="ECO:0000256" key="5">
    <source>
        <dbReference type="ARBA" id="ARBA00023136"/>
    </source>
</evidence>
<gene>
    <name evidence="9" type="ORF">RT717_11550</name>
</gene>
<evidence type="ECO:0000313" key="10">
    <source>
        <dbReference type="Proteomes" id="UP001302349"/>
    </source>
</evidence>
<dbReference type="Pfam" id="PF02687">
    <property type="entry name" value="FtsX"/>
    <property type="match status" value="1"/>
</dbReference>
<protein>
    <submittedName>
        <fullName evidence="9">ABC transporter permease</fullName>
    </submittedName>
</protein>
<dbReference type="EMBL" id="CP136051">
    <property type="protein sequence ID" value="WOK09273.1"/>
    <property type="molecule type" value="Genomic_DNA"/>
</dbReference>
<feature type="transmembrane region" description="Helical" evidence="6">
    <location>
        <begin position="741"/>
        <end position="763"/>
    </location>
</feature>
<evidence type="ECO:0000256" key="1">
    <source>
        <dbReference type="ARBA" id="ARBA00004651"/>
    </source>
</evidence>
<dbReference type="RefSeq" id="WP_317491893.1">
    <property type="nucleotide sequence ID" value="NZ_CP136051.1"/>
</dbReference>
<keyword evidence="10" id="KW-1185">Reference proteome</keyword>
<dbReference type="InterPro" id="IPR003838">
    <property type="entry name" value="ABC3_permease_C"/>
</dbReference>
<dbReference type="PANTHER" id="PTHR30572:SF18">
    <property type="entry name" value="ABC-TYPE MACROLIDE FAMILY EXPORT SYSTEM PERMEASE COMPONENT 2"/>
    <property type="match status" value="1"/>
</dbReference>
<keyword evidence="4 6" id="KW-1133">Transmembrane helix</keyword>
<feature type="transmembrane region" description="Helical" evidence="6">
    <location>
        <begin position="438"/>
        <end position="462"/>
    </location>
</feature>
<evidence type="ECO:0000256" key="6">
    <source>
        <dbReference type="SAM" id="Phobius"/>
    </source>
</evidence>
<feature type="domain" description="MacB-like periplasmic core" evidence="8">
    <location>
        <begin position="95"/>
        <end position="280"/>
    </location>
</feature>
<name>A0ABZ0IW50_9BACT</name>
<evidence type="ECO:0000256" key="3">
    <source>
        <dbReference type="ARBA" id="ARBA00022692"/>
    </source>
</evidence>
<dbReference type="InterPro" id="IPR050250">
    <property type="entry name" value="Macrolide_Exporter_MacB"/>
</dbReference>
<evidence type="ECO:0000259" key="7">
    <source>
        <dbReference type="Pfam" id="PF02687"/>
    </source>
</evidence>
<sequence>MKRRQPPRLPEWLLGLLCREELLEEIMGDMCEYHELLSHQPAWKRHLLYWFHSFQFLRPRMIKKLPMGQNSSFFGLFTANLRMAFRSYSKNKLVSGLSLATLVFGVVCFQLVYAWIRNEQSMDDFHSKGDRIHLVVGKLNPDTDWNAFDVQRMFNINYGEIPHVEKSMVVHSYRPDEIKLVSKGMGHRGKALIVDSTFFDFFDFKLTRGDCDVLNDPQSIVITKSFANRVFGKEDPMGQVVDIKCDQTGTYKVAGLVENIPSNSSISFDFLVPRQSSRFWRRMPQNLILSDPFFDQATFDDDMAVAKAQSTRFPESVLSSFPLKSIYLDRSVEIPLFAKYGNRTNNQTMEGVALVLLLITLVSFVNLQTSLQLTLVRKIGVKYMIGASRFDVGLEIAVSRLIYLFAGGGLAFLLYQWLFPYYVGLLELDLDSTPSFDMMSMFTVMGGIVLVSWLVSFVQVYRLKTSQAIAGKLSLKIPRLQRILTTLQYAITILLLVATTVVFLQLGYMLNKDTGLHQHDIVQTDFFEMMPNQAQDSVAMEGMMRQHDYVLNQLNNHPGIRTVSQGTIPIDMAFESSWKIASDGNEYTPVYTMPADPHYDDLFGMELVEGRFFSDTLDSNNDNKLVINEAAKAYWGIDDISQVKLTTNTRSSNQVDYTIIGVVKDYHYQHLSHKIRPLILSFSIYRDTDLLVRVEEGHVDDVVVFLGDLYREVNPGGIFTYQTMEDKIDAQYAAEKRLSSIYLTFSIVALVLSSIGLFTFAFHETRRRTKEVGIRKVSGAGFEQVFWLLNLSFLKSVAVAFLLATPLVWYLMSMWLDNFAYRVELSWWIFAGVALVVLAVAMATVLWQTISLSKASPVESLRYE</sequence>
<comment type="subcellular location">
    <subcellularLocation>
        <location evidence="1">Cell membrane</location>
        <topology evidence="1">Multi-pass membrane protein</topology>
    </subcellularLocation>
</comment>
<evidence type="ECO:0000259" key="8">
    <source>
        <dbReference type="Pfam" id="PF12704"/>
    </source>
</evidence>
<dbReference type="PANTHER" id="PTHR30572">
    <property type="entry name" value="MEMBRANE COMPONENT OF TRANSPORTER-RELATED"/>
    <property type="match status" value="1"/>
</dbReference>
<proteinExistence type="predicted"/>
<dbReference type="InterPro" id="IPR025857">
    <property type="entry name" value="MacB_PCD"/>
</dbReference>
<feature type="transmembrane region" description="Helical" evidence="6">
    <location>
        <begin position="93"/>
        <end position="116"/>
    </location>
</feature>
<keyword evidence="3 6" id="KW-0812">Transmembrane</keyword>
<accession>A0ABZ0IW50</accession>
<feature type="transmembrane region" description="Helical" evidence="6">
    <location>
        <begin position="397"/>
        <end position="418"/>
    </location>
</feature>
<dbReference type="Pfam" id="PF12704">
    <property type="entry name" value="MacB_PCD"/>
    <property type="match status" value="2"/>
</dbReference>
<evidence type="ECO:0000256" key="4">
    <source>
        <dbReference type="ARBA" id="ARBA00022989"/>
    </source>
</evidence>
<reference evidence="9 10" key="1">
    <citation type="journal article" date="2023" name="Microbiol. Resour. Announc.">
        <title>Complete Genome Sequence of Imperialibacter roseus strain P4T.</title>
        <authorList>
            <person name="Tizabi D.R."/>
            <person name="Bachvaroff T."/>
            <person name="Hill R.T."/>
        </authorList>
    </citation>
    <scope>NUCLEOTIDE SEQUENCE [LARGE SCALE GENOMIC DNA]</scope>
    <source>
        <strain evidence="9 10">P4T</strain>
    </source>
</reference>
<evidence type="ECO:0000313" key="9">
    <source>
        <dbReference type="EMBL" id="WOK09273.1"/>
    </source>
</evidence>
<feature type="domain" description="ABC3 transporter permease C-terminal" evidence="7">
    <location>
        <begin position="744"/>
        <end position="857"/>
    </location>
</feature>
<keyword evidence="5 6" id="KW-0472">Membrane</keyword>
<evidence type="ECO:0000256" key="2">
    <source>
        <dbReference type="ARBA" id="ARBA00022475"/>
    </source>
</evidence>
<dbReference type="Proteomes" id="UP001302349">
    <property type="component" value="Chromosome"/>
</dbReference>
<feature type="transmembrane region" description="Helical" evidence="6">
    <location>
        <begin position="352"/>
        <end position="376"/>
    </location>
</feature>
<feature type="transmembrane region" description="Helical" evidence="6">
    <location>
        <begin position="483"/>
        <end position="508"/>
    </location>
</feature>
<feature type="domain" description="MacB-like periplasmic core" evidence="8">
    <location>
        <begin position="491"/>
        <end position="695"/>
    </location>
</feature>
<keyword evidence="2" id="KW-1003">Cell membrane</keyword>
<feature type="transmembrane region" description="Helical" evidence="6">
    <location>
        <begin position="784"/>
        <end position="805"/>
    </location>
</feature>
<organism evidence="9 10">
    <name type="scientific">Imperialibacter roseus</name>
    <dbReference type="NCBI Taxonomy" id="1324217"/>
    <lineage>
        <taxon>Bacteria</taxon>
        <taxon>Pseudomonadati</taxon>
        <taxon>Bacteroidota</taxon>
        <taxon>Cytophagia</taxon>
        <taxon>Cytophagales</taxon>
        <taxon>Flammeovirgaceae</taxon>
        <taxon>Imperialibacter</taxon>
    </lineage>
</organism>